<evidence type="ECO:0000313" key="1">
    <source>
        <dbReference type="EMBL" id="NCN65496.1"/>
    </source>
</evidence>
<dbReference type="Proteomes" id="UP000738826">
    <property type="component" value="Unassembled WGS sequence"/>
</dbReference>
<proteinExistence type="predicted"/>
<protein>
    <submittedName>
        <fullName evidence="2">Uncharacterized protein</fullName>
    </submittedName>
</protein>
<dbReference type="AlphaFoldDB" id="A0A8J7YYY2"/>
<sequence>MRHIFVEAISSKSALSEKEADRVAIELGNKIKEDRLKELKAMGLV</sequence>
<name>A0A8J7YYY2_9ARCH</name>
<dbReference type="EMBL" id="JAACQH010000080">
    <property type="protein sequence ID" value="NCS91553.1"/>
    <property type="molecule type" value="Genomic_DNA"/>
</dbReference>
<gene>
    <name evidence="2" type="ORF">GW779_03975</name>
    <name evidence="1" type="ORF">GW910_05495</name>
</gene>
<dbReference type="EMBL" id="JAACVF010000148">
    <property type="protein sequence ID" value="NCN65496.1"/>
    <property type="molecule type" value="Genomic_DNA"/>
</dbReference>
<comment type="caution">
    <text evidence="2">The sequence shown here is derived from an EMBL/GenBank/DDBJ whole genome shotgun (WGS) entry which is preliminary data.</text>
</comment>
<organism evidence="2 3">
    <name type="scientific">Candidatus Altarchaeum hamiconexum</name>
    <dbReference type="NCBI Taxonomy" id="1803513"/>
    <lineage>
        <taxon>Archaea</taxon>
        <taxon>Candidatus Altarchaeota</taxon>
        <taxon>Candidatus Altiarchaeia</taxon>
        <taxon>Candidatus Altarchaeales</taxon>
        <taxon>Candidatus Altarchaeaceae</taxon>
        <taxon>Candidatus Altarchaeum</taxon>
    </lineage>
</organism>
<dbReference type="Proteomes" id="UP000768163">
    <property type="component" value="Unassembled WGS sequence"/>
</dbReference>
<reference evidence="2" key="1">
    <citation type="submission" date="2019-11" db="EMBL/GenBank/DDBJ databases">
        <title>Lipid analysis of CO2-rich subsurface aquifers suggests an autotrophy-based deep biosphere with lysolipids enriched in CPR bacteria.</title>
        <authorList>
            <person name="Probst A.J."/>
            <person name="Elling F.J."/>
            <person name="Castelle C.J."/>
            <person name="Zhu Q."/>
            <person name="Elvert M."/>
            <person name="Birarda G."/>
            <person name="Holman H.-Y."/>
            <person name="Lane K.R."/>
            <person name="Ladd B."/>
            <person name="Ryan M.C."/>
            <person name="Woyke T."/>
            <person name="Hinrichs K.-U."/>
            <person name="Banfield J.F."/>
        </authorList>
    </citation>
    <scope>NUCLEOTIDE SEQUENCE</scope>
    <source>
        <strain evidence="1">CG_2015-01_33_1645</strain>
        <strain evidence="2">CG_2015-04_33_537</strain>
    </source>
</reference>
<accession>A0A8J7YYY2</accession>
<evidence type="ECO:0000313" key="3">
    <source>
        <dbReference type="Proteomes" id="UP000738826"/>
    </source>
</evidence>
<evidence type="ECO:0000313" key="2">
    <source>
        <dbReference type="EMBL" id="NCS91553.1"/>
    </source>
</evidence>